<dbReference type="InterPro" id="IPR003961">
    <property type="entry name" value="FN3_dom"/>
</dbReference>
<dbReference type="Pfam" id="PF12733">
    <property type="entry name" value="Cadherin-like"/>
    <property type="match status" value="1"/>
</dbReference>
<sequence length="1018" mass="108280">MKQWLQGSGKRLGWILPMVGLIVVLSAVAVPGTARAAGTITLDEPPGGYVSSGGPVEVSGTYTGLYDVRLYVNGTAQFEALLDDTDGDDSGTWSYTLDTSRYNGSVELVARGLDTTTRYGVWSPSVTLEVNNPAGVAPVVTITGPDEGIAVTGQVAVTVQAESATPVSGVQVRVNRGPWQQAAYNGTQYVYAWNTAGIGDRTISLEARATNAPGRYGYSPTVYAQVGAGTHETAVPLPDQDRAMWIWEPESYKLLLNPGSREVLESFVTDTATFGSEPVTTLYLAVGNYAGYRALEEQEDELRSFMRWAHERNLSVHALVAGGTSPAYMGAYERYHSHAVREIEQIINYNLAVDADEKFDGINVDIEPYISPDFKDPSKFLQKEYLDGLQKMIDRRDTAGIQLPFGPAVPKWYDSSEQGANIQWNGTTKWLSEHIQDISDYISIMDYRDSADGTAGIIAGAAGELAYAEAIGKPNSVVIGVETLDIANSGDPETITFQEEGRSHMEAELDKVYAASGQSSAFGGIAVHHYDSYRALPSYWGPGGVFWTAPEDHEAPSAPAGTPTAVASDYQSIRLNYGMATDNLEVDRYIIYRSTVPGFTPTSADIAGLARGLNYQDKGLLLDTTYYYRIAARDLAGNIGPVSSEVSAVTGSTALRPMIVTDMQLSYNGTAASATMKVRDYTTGEVLAGAAIEGRFTYSAGRYAAAVTGADGRAAFTSEAILSGRQAGFEPRRVQAAGYYYASAHDLPHTTALLSHGGLSGLTLSAGVWDKPFAASDKVYTVTVNSNVTSLQVTHVTAKASDAVRINGLPVASGTAASVTIGSEPADVSVLVYHEDGTADLYLLHIERSAPADPVIPVTMDAYVHEHQPSANFGQEPVLEVADLPNAQGGGDRIAFMKAELNLSGTAVQSVTLNVYVTAAPASPVTLALKGYTGAQWTESGITWNNRPVSGGTNLGTVRVTGSGWYSADVTAYVVAAAAAGLTPTFQWSDPNTTGIVVTLASSENSDNKPYLLVNDGL</sequence>
<evidence type="ECO:0000256" key="3">
    <source>
        <dbReference type="ARBA" id="ARBA00022729"/>
    </source>
</evidence>
<evidence type="ECO:0000256" key="2">
    <source>
        <dbReference type="ARBA" id="ARBA00022525"/>
    </source>
</evidence>
<dbReference type="Gene3D" id="2.60.40.10">
    <property type="entry name" value="Immunoglobulins"/>
    <property type="match status" value="2"/>
</dbReference>
<feature type="domain" description="Fibronectin type-III" evidence="4">
    <location>
        <begin position="555"/>
        <end position="653"/>
    </location>
</feature>
<evidence type="ECO:0000313" key="5">
    <source>
        <dbReference type="EMBL" id="MBP2111305.1"/>
    </source>
</evidence>
<keyword evidence="3" id="KW-0732">Signal</keyword>
<dbReference type="InterPro" id="IPR055372">
    <property type="entry name" value="CBM96"/>
</dbReference>
<dbReference type="SUPFAM" id="SSF49265">
    <property type="entry name" value="Fibronectin type III"/>
    <property type="match status" value="1"/>
</dbReference>
<name>A0ABS4NMN4_9BACL</name>
<dbReference type="InterPro" id="IPR013783">
    <property type="entry name" value="Ig-like_fold"/>
</dbReference>
<evidence type="ECO:0000259" key="4">
    <source>
        <dbReference type="PROSITE" id="PS50853"/>
    </source>
</evidence>
<dbReference type="InterPro" id="IPR025883">
    <property type="entry name" value="Cadherin-like_domain"/>
</dbReference>
<dbReference type="EMBL" id="JAGGLV010000003">
    <property type="protein sequence ID" value="MBP2111305.1"/>
    <property type="molecule type" value="Genomic_DNA"/>
</dbReference>
<dbReference type="Pfam" id="PF24517">
    <property type="entry name" value="CBM96"/>
    <property type="match status" value="1"/>
</dbReference>
<dbReference type="NCBIfam" id="NF033679">
    <property type="entry name" value="DNRLRE_dom"/>
    <property type="match status" value="1"/>
</dbReference>
<proteinExistence type="predicted"/>
<keyword evidence="6" id="KW-1185">Reference proteome</keyword>
<evidence type="ECO:0000313" key="6">
    <source>
        <dbReference type="Proteomes" id="UP000773462"/>
    </source>
</evidence>
<gene>
    <name evidence="5" type="ORF">J2Z70_001446</name>
</gene>
<dbReference type="RefSeq" id="WP_209870932.1">
    <property type="nucleotide sequence ID" value="NZ_JAGGLV010000003.1"/>
</dbReference>
<comment type="subcellular location">
    <subcellularLocation>
        <location evidence="1">Secreted</location>
    </subcellularLocation>
</comment>
<dbReference type="Proteomes" id="UP000773462">
    <property type="component" value="Unassembled WGS sequence"/>
</dbReference>
<reference evidence="5 6" key="1">
    <citation type="submission" date="2021-03" db="EMBL/GenBank/DDBJ databases">
        <title>Genomic Encyclopedia of Type Strains, Phase IV (KMG-IV): sequencing the most valuable type-strain genomes for metagenomic binning, comparative biology and taxonomic classification.</title>
        <authorList>
            <person name="Goeker M."/>
        </authorList>
    </citation>
    <scope>NUCLEOTIDE SEQUENCE [LARGE SCALE GENOMIC DNA]</scope>
    <source>
        <strain evidence="5 6">DSM 101953</strain>
    </source>
</reference>
<dbReference type="Gene3D" id="3.20.20.80">
    <property type="entry name" value="Glycosidases"/>
    <property type="match status" value="1"/>
</dbReference>
<protein>
    <recommendedName>
        <fullName evidence="4">Fibronectin type-III domain-containing protein</fullName>
    </recommendedName>
</protein>
<organism evidence="5 6">
    <name type="scientific">Paenibacillus silagei</name>
    <dbReference type="NCBI Taxonomy" id="1670801"/>
    <lineage>
        <taxon>Bacteria</taxon>
        <taxon>Bacillati</taxon>
        <taxon>Bacillota</taxon>
        <taxon>Bacilli</taxon>
        <taxon>Bacillales</taxon>
        <taxon>Paenibacillaceae</taxon>
        <taxon>Paenibacillus</taxon>
    </lineage>
</organism>
<dbReference type="PROSITE" id="PS50853">
    <property type="entry name" value="FN3"/>
    <property type="match status" value="1"/>
</dbReference>
<comment type="caution">
    <text evidence="5">The sequence shown here is derived from an EMBL/GenBank/DDBJ whole genome shotgun (WGS) entry which is preliminary data.</text>
</comment>
<keyword evidence="2" id="KW-0964">Secreted</keyword>
<dbReference type="CDD" id="cd00063">
    <property type="entry name" value="FN3"/>
    <property type="match status" value="1"/>
</dbReference>
<dbReference type="InterPro" id="IPR036116">
    <property type="entry name" value="FN3_sf"/>
</dbReference>
<dbReference type="Pfam" id="PF17957">
    <property type="entry name" value="Big_7"/>
    <property type="match status" value="1"/>
</dbReference>
<evidence type="ECO:0000256" key="1">
    <source>
        <dbReference type="ARBA" id="ARBA00004613"/>
    </source>
</evidence>
<accession>A0ABS4NMN4</accession>